<evidence type="ECO:0000313" key="4">
    <source>
        <dbReference type="Proteomes" id="UP000594263"/>
    </source>
</evidence>
<dbReference type="Proteomes" id="UP000594263">
    <property type="component" value="Unplaced"/>
</dbReference>
<dbReference type="InterPro" id="IPR036047">
    <property type="entry name" value="F-box-like_dom_sf"/>
</dbReference>
<dbReference type="Gene3D" id="1.20.1280.50">
    <property type="match status" value="1"/>
</dbReference>
<dbReference type="AlphaFoldDB" id="A0A7N0VJV3"/>
<reference evidence="3" key="1">
    <citation type="submission" date="2021-01" db="UniProtKB">
        <authorList>
            <consortium name="EnsemblPlants"/>
        </authorList>
    </citation>
    <scope>IDENTIFICATION</scope>
</reference>
<dbReference type="PROSITE" id="PS50181">
    <property type="entry name" value="FBOX"/>
    <property type="match status" value="1"/>
</dbReference>
<dbReference type="SUPFAM" id="SSF81383">
    <property type="entry name" value="F-box domain"/>
    <property type="match status" value="1"/>
</dbReference>
<evidence type="ECO:0000313" key="3">
    <source>
        <dbReference type="EnsemblPlants" id="Kaladp0951s0006.1.v1.1"/>
    </source>
</evidence>
<dbReference type="CDD" id="cd22164">
    <property type="entry name" value="F-box_AtSKIP19-like"/>
    <property type="match status" value="1"/>
</dbReference>
<name>A0A7N0VJV3_KALFE</name>
<dbReference type="PANTHER" id="PTHR38926">
    <property type="entry name" value="F-BOX DOMAIN CONTAINING PROTEIN, EXPRESSED"/>
    <property type="match status" value="1"/>
</dbReference>
<evidence type="ECO:0000256" key="1">
    <source>
        <dbReference type="SAM" id="MobiDB-lite"/>
    </source>
</evidence>
<organism evidence="3 4">
    <name type="scientific">Kalanchoe fedtschenkoi</name>
    <name type="common">Lavender scallops</name>
    <name type="synonym">South American air plant</name>
    <dbReference type="NCBI Taxonomy" id="63787"/>
    <lineage>
        <taxon>Eukaryota</taxon>
        <taxon>Viridiplantae</taxon>
        <taxon>Streptophyta</taxon>
        <taxon>Embryophyta</taxon>
        <taxon>Tracheophyta</taxon>
        <taxon>Spermatophyta</taxon>
        <taxon>Magnoliopsida</taxon>
        <taxon>eudicotyledons</taxon>
        <taxon>Gunneridae</taxon>
        <taxon>Pentapetalae</taxon>
        <taxon>Saxifragales</taxon>
        <taxon>Crassulaceae</taxon>
        <taxon>Kalanchoe</taxon>
    </lineage>
</organism>
<dbReference type="Pfam" id="PF12937">
    <property type="entry name" value="F-box-like"/>
    <property type="match status" value="1"/>
</dbReference>
<dbReference type="Gramene" id="Kaladp0951s0006.1.v1.1">
    <property type="protein sequence ID" value="Kaladp0951s0006.1.v1.1"/>
    <property type="gene ID" value="Kaladp0951s0006.v1.1"/>
</dbReference>
<feature type="compositionally biased region" description="Polar residues" evidence="1">
    <location>
        <begin position="16"/>
        <end position="31"/>
    </location>
</feature>
<dbReference type="EnsemblPlants" id="Kaladp0951s0006.1.v1.1">
    <property type="protein sequence ID" value="Kaladp0951s0006.1.v1.1"/>
    <property type="gene ID" value="Kaladp0951s0006.v1.1"/>
</dbReference>
<evidence type="ECO:0000259" key="2">
    <source>
        <dbReference type="PROSITE" id="PS50181"/>
    </source>
</evidence>
<dbReference type="PANTHER" id="PTHR38926:SF2">
    <property type="entry name" value="F-BOX_LRR-REPEAT PROTEIN 21-RELATED"/>
    <property type="match status" value="1"/>
</dbReference>
<accession>A0A7N0VJV3</accession>
<protein>
    <recommendedName>
        <fullName evidence="2">F-box domain-containing protein</fullName>
    </recommendedName>
</protein>
<feature type="domain" description="F-box" evidence="2">
    <location>
        <begin position="30"/>
        <end position="77"/>
    </location>
</feature>
<feature type="region of interest" description="Disordered" evidence="1">
    <location>
        <begin position="1"/>
        <end position="33"/>
    </location>
</feature>
<keyword evidence="4" id="KW-1185">Reference proteome</keyword>
<dbReference type="InterPro" id="IPR001810">
    <property type="entry name" value="F-box_dom"/>
</dbReference>
<proteinExistence type="predicted"/>
<sequence length="95" mass="10621">MQMQSLRGRRSEEQPNDTNTDGPSPSSSESCNWLELPPEVTATILHKVGAFDILNHAQKVCTSWLNVCKDPSMWRSIDIHDSNAYGDYWLVNGAA</sequence>